<evidence type="ECO:0000313" key="5">
    <source>
        <dbReference type="Proteomes" id="UP001197093"/>
    </source>
</evidence>
<proteinExistence type="inferred from homology"/>
<dbReference type="InterPro" id="IPR021860">
    <property type="entry name" value="Peptidase_S12_Pab87-rel_C"/>
</dbReference>
<evidence type="ECO:0000313" key="4">
    <source>
        <dbReference type="EMBL" id="KAG7287782.1"/>
    </source>
</evidence>
<keyword evidence="5" id="KW-1185">Reference proteome</keyword>
<dbReference type="EMBL" id="JAHCVI010000003">
    <property type="protein sequence ID" value="KAG7287782.1"/>
    <property type="molecule type" value="Genomic_DNA"/>
</dbReference>
<dbReference type="InterPro" id="IPR001466">
    <property type="entry name" value="Beta-lactam-related"/>
</dbReference>
<dbReference type="AlphaFoldDB" id="A0AAD4EY27"/>
<name>A0AAD4EY27_9PEZI</name>
<dbReference type="PANTHER" id="PTHR46825">
    <property type="entry name" value="D-ALANYL-D-ALANINE-CARBOXYPEPTIDASE/ENDOPEPTIDASE AMPH"/>
    <property type="match status" value="1"/>
</dbReference>
<evidence type="ECO:0000256" key="1">
    <source>
        <dbReference type="ARBA" id="ARBA00038215"/>
    </source>
</evidence>
<evidence type="ECO:0000259" key="3">
    <source>
        <dbReference type="Pfam" id="PF11954"/>
    </source>
</evidence>
<evidence type="ECO:0008006" key="6">
    <source>
        <dbReference type="Google" id="ProtNLM"/>
    </source>
</evidence>
<feature type="domain" description="Beta-lactamase-related" evidence="2">
    <location>
        <begin position="33"/>
        <end position="387"/>
    </location>
</feature>
<gene>
    <name evidence="4" type="ORF">NEMBOFW57_007297</name>
</gene>
<evidence type="ECO:0000259" key="2">
    <source>
        <dbReference type="Pfam" id="PF00144"/>
    </source>
</evidence>
<dbReference type="SUPFAM" id="SSF56601">
    <property type="entry name" value="beta-lactamase/transpeptidase-like"/>
    <property type="match status" value="1"/>
</dbReference>
<comment type="similarity">
    <text evidence="1">Belongs to the peptidase S12 family.</text>
</comment>
<comment type="caution">
    <text evidence="4">The sequence shown here is derived from an EMBL/GenBank/DDBJ whole genome shotgun (WGS) entry which is preliminary data.</text>
</comment>
<accession>A0AAD4EY27</accession>
<dbReference type="InterPro" id="IPR050491">
    <property type="entry name" value="AmpC-like"/>
</dbReference>
<dbReference type="Pfam" id="PF11954">
    <property type="entry name" value="DUF3471"/>
    <property type="match status" value="1"/>
</dbReference>
<organism evidence="4 5">
    <name type="scientific">Staphylotrichum longicolle</name>
    <dbReference type="NCBI Taxonomy" id="669026"/>
    <lineage>
        <taxon>Eukaryota</taxon>
        <taxon>Fungi</taxon>
        <taxon>Dikarya</taxon>
        <taxon>Ascomycota</taxon>
        <taxon>Pezizomycotina</taxon>
        <taxon>Sordariomycetes</taxon>
        <taxon>Sordariomycetidae</taxon>
        <taxon>Sordariales</taxon>
        <taxon>Chaetomiaceae</taxon>
        <taxon>Staphylotrichum</taxon>
    </lineage>
</organism>
<sequence length="559" mass="62765">MYDTKCPVLTASYFPMIATVDANDRFDRCDAGIREMLAVSGTPSLSYTIVQRGKTLRTRHFGYRDVANELVPNDQTRHSINSMTKAVVAALTGILASQGVLDMYAPVKTYLPRFACHDPRFDSEITIVDLLSHRTGITNFDPIWLGSHNALLLHRDDTLKTFAALKQCEPFRTSFVYNNWGYEVVAKILEYITKRSLDNLLAEHIFKPLGMSRTSTSWDLDDGNSAKSYAVLHDLTSVPIGRPDLSPGKVMEAAGGIKSTIEDVTRLYTAYLHAIIDQTELDTDSTSCSVFHHCRDIVTNHARLPGTSLREQGYGAGFVRAQLPGQLGRISLNPSIGPQPVVGKGSESRLVLYHHGSMPGSTSCVHLIPGLDAFIVVLQNSLAPIDTADFVCQYLLETLLDAKEPNDYPKLAAEFTAIGLGHMDRIKQELDGQKRIGTAPRPLCEYSGNYWNEIKNFFIQIVEKDGKLQMRLQGRESETFDLVYYKDETFTWWMPYDEIARRGRYIGDYAASYYLINFSSSAGKRIDTLGWAWDSNTPDKMATFTAEPRRGWLRWYPFG</sequence>
<dbReference type="InterPro" id="IPR012338">
    <property type="entry name" value="Beta-lactam/transpept-like"/>
</dbReference>
<dbReference type="PANTHER" id="PTHR46825:SF14">
    <property type="entry name" value="BETA-LACTAMASE-RELATED DOMAIN-CONTAINING PROTEIN"/>
    <property type="match status" value="1"/>
</dbReference>
<protein>
    <recommendedName>
        <fullName evidence="6">Beta-lactamase/transpeptidase-like protein</fullName>
    </recommendedName>
</protein>
<dbReference type="Pfam" id="PF00144">
    <property type="entry name" value="Beta-lactamase"/>
    <property type="match status" value="1"/>
</dbReference>
<dbReference type="Proteomes" id="UP001197093">
    <property type="component" value="Unassembled WGS sequence"/>
</dbReference>
<dbReference type="Gene3D" id="3.40.710.10">
    <property type="entry name" value="DD-peptidase/beta-lactamase superfamily"/>
    <property type="match status" value="1"/>
</dbReference>
<reference evidence="4" key="1">
    <citation type="submission" date="2023-02" db="EMBL/GenBank/DDBJ databases">
        <authorList>
            <person name="Palmer J.M."/>
        </authorList>
    </citation>
    <scope>NUCLEOTIDE SEQUENCE</scope>
    <source>
        <strain evidence="4">FW57</strain>
    </source>
</reference>
<feature type="domain" description="Peptidase S12 Pab87-related C-terminal" evidence="3">
    <location>
        <begin position="435"/>
        <end position="537"/>
    </location>
</feature>